<evidence type="ECO:0000256" key="2">
    <source>
        <dbReference type="ARBA" id="ARBA00023121"/>
    </source>
</evidence>
<dbReference type="InterPro" id="IPR014352">
    <property type="entry name" value="FERM/acyl-CoA-bd_prot_sf"/>
</dbReference>
<dbReference type="OrthoDB" id="346910at2759"/>
<accession>A0A183BFY6</accession>
<evidence type="ECO:0000259" key="3">
    <source>
        <dbReference type="PROSITE" id="PS51228"/>
    </source>
</evidence>
<dbReference type="PROSITE" id="PS00880">
    <property type="entry name" value="ACB_1"/>
    <property type="match status" value="1"/>
</dbReference>
<dbReference type="PANTHER" id="PTHR23310:SF62">
    <property type="entry name" value="ACYL-COA BINDING PROTEIN 1, ISOFORM A"/>
    <property type="match status" value="1"/>
</dbReference>
<proteinExistence type="inferred from homology"/>
<reference evidence="4 5" key="2">
    <citation type="submission" date="2018-11" db="EMBL/GenBank/DDBJ databases">
        <authorList>
            <consortium name="Pathogen Informatics"/>
        </authorList>
    </citation>
    <scope>NUCLEOTIDE SEQUENCE [LARGE SCALE GENOMIC DNA]</scope>
    <source>
        <strain evidence="4 5">Egypt</strain>
    </source>
</reference>
<dbReference type="InterPro" id="IPR000582">
    <property type="entry name" value="Acyl-CoA-binding_protein"/>
</dbReference>
<evidence type="ECO:0000313" key="6">
    <source>
        <dbReference type="WBParaSite" id="ECPE_0001817001-mRNA-1"/>
    </source>
</evidence>
<sequence>MASLIHVGYRNPYRLIRLLFPIELARLRLHSKPIGSFDEAKEALNTLRTDPGNDVKLQIYALYKQATLGDCRDRKPNLLNFVAVGKWQAWNSLSSMTKVSRLSFTFLTPLFIKSALGFTKVKFAFRNTSLPWNGRGMSHGLVWILPHH</sequence>
<dbReference type="AlphaFoldDB" id="A0A183BFY6"/>
<name>A0A183BFY6_9TREM</name>
<dbReference type="Gene3D" id="1.20.80.10">
    <property type="match status" value="1"/>
</dbReference>
<protein>
    <submittedName>
        <fullName evidence="6">ACB domain-containing protein</fullName>
    </submittedName>
</protein>
<evidence type="ECO:0000313" key="5">
    <source>
        <dbReference type="Proteomes" id="UP000272942"/>
    </source>
</evidence>
<dbReference type="Pfam" id="PF00887">
    <property type="entry name" value="ACBP"/>
    <property type="match status" value="1"/>
</dbReference>
<dbReference type="GO" id="GO:0006631">
    <property type="term" value="P:fatty acid metabolic process"/>
    <property type="evidence" value="ECO:0007669"/>
    <property type="project" value="TreeGrafter"/>
</dbReference>
<dbReference type="InterPro" id="IPR035984">
    <property type="entry name" value="Acyl-CoA-binding_sf"/>
</dbReference>
<dbReference type="GO" id="GO:0000062">
    <property type="term" value="F:fatty-acyl-CoA binding"/>
    <property type="evidence" value="ECO:0007669"/>
    <property type="project" value="InterPro"/>
</dbReference>
<dbReference type="InterPro" id="IPR022408">
    <property type="entry name" value="Acyl-CoA-binding_prot_CS"/>
</dbReference>
<evidence type="ECO:0000313" key="4">
    <source>
        <dbReference type="EMBL" id="VDP95607.1"/>
    </source>
</evidence>
<reference evidence="6" key="1">
    <citation type="submission" date="2016-06" db="UniProtKB">
        <authorList>
            <consortium name="WormBaseParasite"/>
        </authorList>
    </citation>
    <scope>IDENTIFICATION</scope>
</reference>
<evidence type="ECO:0000256" key="1">
    <source>
        <dbReference type="ARBA" id="ARBA00005567"/>
    </source>
</evidence>
<keyword evidence="2" id="KW-0446">Lipid-binding</keyword>
<dbReference type="EMBL" id="UZAN01074755">
    <property type="protein sequence ID" value="VDP95607.1"/>
    <property type="molecule type" value="Genomic_DNA"/>
</dbReference>
<dbReference type="PRINTS" id="PR00689">
    <property type="entry name" value="ACOABINDINGP"/>
</dbReference>
<feature type="domain" description="ACB" evidence="3">
    <location>
        <begin position="37"/>
        <end position="108"/>
    </location>
</feature>
<dbReference type="PANTHER" id="PTHR23310">
    <property type="entry name" value="ACYL-COA-BINDING PROTEIN, ACBP"/>
    <property type="match status" value="1"/>
</dbReference>
<dbReference type="Proteomes" id="UP000272942">
    <property type="component" value="Unassembled WGS sequence"/>
</dbReference>
<comment type="similarity">
    <text evidence="1">Belongs to the ACBP family.</text>
</comment>
<dbReference type="SUPFAM" id="SSF47027">
    <property type="entry name" value="Acyl-CoA binding protein"/>
    <property type="match status" value="1"/>
</dbReference>
<keyword evidence="5" id="KW-1185">Reference proteome</keyword>
<organism evidence="6">
    <name type="scientific">Echinostoma caproni</name>
    <dbReference type="NCBI Taxonomy" id="27848"/>
    <lineage>
        <taxon>Eukaryota</taxon>
        <taxon>Metazoa</taxon>
        <taxon>Spiralia</taxon>
        <taxon>Lophotrochozoa</taxon>
        <taxon>Platyhelminthes</taxon>
        <taxon>Trematoda</taxon>
        <taxon>Digenea</taxon>
        <taxon>Plagiorchiida</taxon>
        <taxon>Echinostomata</taxon>
        <taxon>Echinostomatoidea</taxon>
        <taxon>Echinostomatidae</taxon>
        <taxon>Echinostoma</taxon>
    </lineage>
</organism>
<dbReference type="PROSITE" id="PS51228">
    <property type="entry name" value="ACB_2"/>
    <property type="match status" value="1"/>
</dbReference>
<gene>
    <name evidence="4" type="ORF">ECPE_LOCUS18121</name>
</gene>
<dbReference type="WBParaSite" id="ECPE_0001817001-mRNA-1">
    <property type="protein sequence ID" value="ECPE_0001817001-mRNA-1"/>
    <property type="gene ID" value="ECPE_0001817001"/>
</dbReference>